<feature type="transmembrane region" description="Helical" evidence="2">
    <location>
        <begin position="193"/>
        <end position="213"/>
    </location>
</feature>
<proteinExistence type="predicted"/>
<reference evidence="3 4" key="1">
    <citation type="submission" date="2017-08" db="EMBL/GenBank/DDBJ databases">
        <title>Harnessing the power of phylogenomics to disentangle the directionality and signatures of interkingdom host jumping in the parasitic fungal genus Tolypocladium.</title>
        <authorList>
            <person name="Quandt C.A."/>
            <person name="Patterson W."/>
            <person name="Spatafora J.W."/>
        </authorList>
    </citation>
    <scope>NUCLEOTIDE SEQUENCE [LARGE SCALE GENOMIC DNA]</scope>
    <source>
        <strain evidence="3 4">CBS 113982</strain>
    </source>
</reference>
<name>A0A2K3QGL0_9HYPO</name>
<evidence type="ECO:0000313" key="4">
    <source>
        <dbReference type="Proteomes" id="UP000236621"/>
    </source>
</evidence>
<keyword evidence="4" id="KW-1185">Reference proteome</keyword>
<evidence type="ECO:0000313" key="3">
    <source>
        <dbReference type="EMBL" id="PNY26660.1"/>
    </source>
</evidence>
<accession>A0A2K3QGL0</accession>
<feature type="transmembrane region" description="Helical" evidence="2">
    <location>
        <begin position="59"/>
        <end position="79"/>
    </location>
</feature>
<feature type="compositionally biased region" description="Acidic residues" evidence="1">
    <location>
        <begin position="364"/>
        <end position="377"/>
    </location>
</feature>
<feature type="transmembrane region" description="Helical" evidence="2">
    <location>
        <begin position="220"/>
        <end position="241"/>
    </location>
</feature>
<keyword evidence="2" id="KW-0472">Membrane</keyword>
<organism evidence="3 4">
    <name type="scientific">Tolypocladium capitatum</name>
    <dbReference type="NCBI Taxonomy" id="45235"/>
    <lineage>
        <taxon>Eukaryota</taxon>
        <taxon>Fungi</taxon>
        <taxon>Dikarya</taxon>
        <taxon>Ascomycota</taxon>
        <taxon>Pezizomycotina</taxon>
        <taxon>Sordariomycetes</taxon>
        <taxon>Hypocreomycetidae</taxon>
        <taxon>Hypocreales</taxon>
        <taxon>Ophiocordycipitaceae</taxon>
        <taxon>Tolypocladium</taxon>
    </lineage>
</organism>
<feature type="transmembrane region" description="Helical" evidence="2">
    <location>
        <begin position="20"/>
        <end position="38"/>
    </location>
</feature>
<keyword evidence="2" id="KW-0812">Transmembrane</keyword>
<comment type="caution">
    <text evidence="3">The sequence shown here is derived from an EMBL/GenBank/DDBJ whole genome shotgun (WGS) entry which is preliminary data.</text>
</comment>
<evidence type="ECO:0000256" key="1">
    <source>
        <dbReference type="SAM" id="MobiDB-lite"/>
    </source>
</evidence>
<feature type="transmembrane region" description="Helical" evidence="2">
    <location>
        <begin position="323"/>
        <end position="346"/>
    </location>
</feature>
<sequence length="383" mass="42037">MPSAPAWLRAPAQHLPLLPHLAVPPGLLAVATAAALFAHSDVNLAMLWSQCRAYLSKPIGLSGLPLFGTPLCYLVSFFWEALDSLRSRAVMAVVLAYMGALLTVCTLEAARRCHRRSVVIARPTWWWLLFNLAGGALVWQLVVVPAFLHRARRWYVADKGPAVGGGGDGGGDEPAREEARHDDRDRRIEDADVVAIPVAVALGYYLPSICMLAHTEPDFVGAWLPFPVYVTLIRFALRWAIRELRRSEPALVHLESSRWRLVALHAVPVVCSALAHAFVAYAATQRDDRKEMTRSTVTFIEVDLQFIALTVLYWVFVEVGWRAPLAMVAASVVLGPGSGLCLGWIYRERLVLEALGRLVAPGPDADEGTVGDGESDEQTPLLR</sequence>
<dbReference type="EMBL" id="NRSZ01000518">
    <property type="protein sequence ID" value="PNY26660.1"/>
    <property type="molecule type" value="Genomic_DNA"/>
</dbReference>
<dbReference type="AlphaFoldDB" id="A0A2K3QGL0"/>
<keyword evidence="2" id="KW-1133">Transmembrane helix</keyword>
<evidence type="ECO:0000256" key="2">
    <source>
        <dbReference type="SAM" id="Phobius"/>
    </source>
</evidence>
<dbReference type="OrthoDB" id="2281895at2759"/>
<evidence type="ECO:0008006" key="5">
    <source>
        <dbReference type="Google" id="ProtNLM"/>
    </source>
</evidence>
<gene>
    <name evidence="3" type="ORF">TCAP_03413</name>
</gene>
<dbReference type="Proteomes" id="UP000236621">
    <property type="component" value="Unassembled WGS sequence"/>
</dbReference>
<protein>
    <recommendedName>
        <fullName evidence="5">Corticosteroid-binding protein</fullName>
    </recommendedName>
</protein>
<feature type="region of interest" description="Disordered" evidence="1">
    <location>
        <begin position="363"/>
        <end position="383"/>
    </location>
</feature>
<feature type="compositionally biased region" description="Basic and acidic residues" evidence="1">
    <location>
        <begin position="173"/>
        <end position="183"/>
    </location>
</feature>
<feature type="transmembrane region" description="Helical" evidence="2">
    <location>
        <begin position="296"/>
        <end position="317"/>
    </location>
</feature>
<feature type="transmembrane region" description="Helical" evidence="2">
    <location>
        <begin position="85"/>
        <end position="104"/>
    </location>
</feature>
<feature type="transmembrane region" description="Helical" evidence="2">
    <location>
        <begin position="125"/>
        <end position="148"/>
    </location>
</feature>
<feature type="transmembrane region" description="Helical" evidence="2">
    <location>
        <begin position="261"/>
        <end position="284"/>
    </location>
</feature>
<feature type="region of interest" description="Disordered" evidence="1">
    <location>
        <begin position="163"/>
        <end position="183"/>
    </location>
</feature>